<dbReference type="InterPro" id="IPR015943">
    <property type="entry name" value="WD40/YVTN_repeat-like_dom_sf"/>
</dbReference>
<gene>
    <name evidence="10" type="ORF">N656DRAFT_798773</name>
</gene>
<evidence type="ECO:0000256" key="9">
    <source>
        <dbReference type="SAM" id="Phobius"/>
    </source>
</evidence>
<evidence type="ECO:0000256" key="8">
    <source>
        <dbReference type="SAM" id="MobiDB-lite"/>
    </source>
</evidence>
<protein>
    <submittedName>
        <fullName evidence="10">Uncharacterized protein</fullName>
    </submittedName>
</protein>
<dbReference type="EMBL" id="MU853344">
    <property type="protein sequence ID" value="KAK4111894.1"/>
    <property type="molecule type" value="Genomic_DNA"/>
</dbReference>
<organism evidence="10 11">
    <name type="scientific">Canariomyces notabilis</name>
    <dbReference type="NCBI Taxonomy" id="2074819"/>
    <lineage>
        <taxon>Eukaryota</taxon>
        <taxon>Fungi</taxon>
        <taxon>Dikarya</taxon>
        <taxon>Ascomycota</taxon>
        <taxon>Pezizomycotina</taxon>
        <taxon>Sordariomycetes</taxon>
        <taxon>Sordariomycetidae</taxon>
        <taxon>Sordariales</taxon>
        <taxon>Chaetomiaceae</taxon>
        <taxon>Canariomyces</taxon>
    </lineage>
</organism>
<evidence type="ECO:0000256" key="3">
    <source>
        <dbReference type="ARBA" id="ARBA00022574"/>
    </source>
</evidence>
<evidence type="ECO:0000313" key="11">
    <source>
        <dbReference type="Proteomes" id="UP001302812"/>
    </source>
</evidence>
<feature type="compositionally biased region" description="Low complexity" evidence="8">
    <location>
        <begin position="751"/>
        <end position="761"/>
    </location>
</feature>
<keyword evidence="9" id="KW-1133">Transmembrane helix</keyword>
<feature type="region of interest" description="Disordered" evidence="8">
    <location>
        <begin position="735"/>
        <end position="766"/>
    </location>
</feature>
<dbReference type="PROSITE" id="PS00678">
    <property type="entry name" value="WD_REPEATS_1"/>
    <property type="match status" value="1"/>
</dbReference>
<dbReference type="GeneID" id="89941925"/>
<evidence type="ECO:0000256" key="6">
    <source>
        <dbReference type="ARBA" id="ARBA00038255"/>
    </source>
</evidence>
<dbReference type="SUPFAM" id="SSF50978">
    <property type="entry name" value="WD40 repeat-like"/>
    <property type="match status" value="2"/>
</dbReference>
<comment type="similarity">
    <text evidence="6">Belongs to the WD repeat WDR6 family.</text>
</comment>
<dbReference type="InterPro" id="IPR001680">
    <property type="entry name" value="WD40_rpt"/>
</dbReference>
<keyword evidence="11" id="KW-1185">Reference proteome</keyword>
<name>A0AAN6YSE0_9PEZI</name>
<feature type="transmembrane region" description="Helical" evidence="9">
    <location>
        <begin position="173"/>
        <end position="198"/>
    </location>
</feature>
<dbReference type="SMART" id="SM00320">
    <property type="entry name" value="WD40"/>
    <property type="match status" value="7"/>
</dbReference>
<dbReference type="InterPro" id="IPR036322">
    <property type="entry name" value="WD40_repeat_dom_sf"/>
</dbReference>
<dbReference type="PANTHER" id="PTHR14344">
    <property type="entry name" value="WD REPEAT PROTEIN"/>
    <property type="match status" value="1"/>
</dbReference>
<keyword evidence="4" id="KW-0819">tRNA processing</keyword>
<keyword evidence="3 7" id="KW-0853">WD repeat</keyword>
<dbReference type="GO" id="GO:0005737">
    <property type="term" value="C:cytoplasm"/>
    <property type="evidence" value="ECO:0007669"/>
    <property type="project" value="UniProtKB-SubCell"/>
</dbReference>
<evidence type="ECO:0000256" key="5">
    <source>
        <dbReference type="ARBA" id="ARBA00022737"/>
    </source>
</evidence>
<sequence length="1246" mass="134002">MAQKAQAVARLQHLYALSPITAITFHTTSSGRILLLSGEDTFLKVYDVQTTQLLGQLKVFYSQPVHGIYALYPDQEYSDDRDGILIWGGQSVAVLSWTALDALIDGEKTLQPHQFEAPDWIYDGILIGSQCIHGALVTAHNEILPFTLGVDRQSLTFGPLTSPSRPILYSAKLCLLSSGVILVAGGTVFGEIIVWKYYIDPSKPSRWEVLYVFTGHEGSIFGVDISPEICIAPDLKIRLLASCSDDRTIRVWDITDRPLAVGAKDGDEIDSKTLAEARETGFGGNSEAKQGNRNDSSRCVAVAMGHVSRIWHVKFANRTSSFTTVANSIEMHSFGEDCSRQKWELALDPKRWLGTCEGRPGGTVGTLRHCTTETCHSGRNIWSAAVLTREDQEPLIATGGADGKIMVAGGLGVAGRVCSRTYEDLDLSLTFDDVLRDLRGTTQAPVESLTKKNAKHAFQRYAFLSDRKVMATKASGRVFVATMGKPLAWKEVVLSEAIISDLGSYHVVKSPARDTALIGSTTGKLYLYQEGHQVSELAQFPAKVSDIILLDSSPTHSLSDDEHPPGPWSVIITVLGLDHALILSFDPSSNICTIDPRKILLPEHYIVTSAAFVSQTLILGSRTGYVTVYTTDPQTADFTPLTSRKDTKTKDAITCIIALPGQTPTPPLPTTTITPPTNSNPHPHGNFSFLTTCRDGKYRIYTLTLTPHPSSSQTLPQLHLQHEIAPPLGTIESAFFTTPTTPTTPSPSSPSPHNSIPTTTTKAKHQHRPHLILHGFRNRDFVAHDATARTTLASVECGGAHRPFAAVSPRHDPGQLRLVFSRADRLRVYSQGGAGRVVLGGGGGGGGGGGHGREIKAVAAAASSLTSSSPSGGGGSSRGLVATGAEDTVIRIWRDHTGGGGETKERMGMGMGMQCLAVIEGHSAGIQALRWFGDTYLLSSAGSEELFVWRVTELSRSLSEGDDGGYDALAVVREAVWDDKTADEDLRIVDFDVAEWDAGKVLVTMGLSDSAVRSYVYSPADGTSSGSNPGDRRTGGDFTLLASGRYTGACPTQVRHLRTGGGEVHVLMAYTDGHMAVWRTRQQPDEGAEHGAFELSLAVKLHQSSIKGLDLSTAAGSARWLVVTGGDDNALGFMNLAWDGAKSEYSVIGRYRVKNAHAAAITGLCMVRQDPACTEVATLSNDQRVKLWRVKTDGTAEDIRVSLLDSRYSSVADAGDLELVAPGRVMIGGVGLEVWNVSASGIEEHR</sequence>
<evidence type="ECO:0000256" key="2">
    <source>
        <dbReference type="ARBA" id="ARBA00022490"/>
    </source>
</evidence>
<evidence type="ECO:0000256" key="4">
    <source>
        <dbReference type="ARBA" id="ARBA00022694"/>
    </source>
</evidence>
<reference evidence="10" key="1">
    <citation type="journal article" date="2023" name="Mol. Phylogenet. Evol.">
        <title>Genome-scale phylogeny and comparative genomics of the fungal order Sordariales.</title>
        <authorList>
            <person name="Hensen N."/>
            <person name="Bonometti L."/>
            <person name="Westerberg I."/>
            <person name="Brannstrom I.O."/>
            <person name="Guillou S."/>
            <person name="Cros-Aarteil S."/>
            <person name="Calhoun S."/>
            <person name="Haridas S."/>
            <person name="Kuo A."/>
            <person name="Mondo S."/>
            <person name="Pangilinan J."/>
            <person name="Riley R."/>
            <person name="LaButti K."/>
            <person name="Andreopoulos B."/>
            <person name="Lipzen A."/>
            <person name="Chen C."/>
            <person name="Yan M."/>
            <person name="Daum C."/>
            <person name="Ng V."/>
            <person name="Clum A."/>
            <person name="Steindorff A."/>
            <person name="Ohm R.A."/>
            <person name="Martin F."/>
            <person name="Silar P."/>
            <person name="Natvig D.O."/>
            <person name="Lalanne C."/>
            <person name="Gautier V."/>
            <person name="Ament-Velasquez S.L."/>
            <person name="Kruys A."/>
            <person name="Hutchinson M.I."/>
            <person name="Powell A.J."/>
            <person name="Barry K."/>
            <person name="Miller A.N."/>
            <person name="Grigoriev I.V."/>
            <person name="Debuchy R."/>
            <person name="Gladieux P."/>
            <person name="Hiltunen Thoren M."/>
            <person name="Johannesson H."/>
        </authorList>
    </citation>
    <scope>NUCLEOTIDE SEQUENCE</scope>
    <source>
        <strain evidence="10">CBS 508.74</strain>
    </source>
</reference>
<dbReference type="Proteomes" id="UP001302812">
    <property type="component" value="Unassembled WGS sequence"/>
</dbReference>
<evidence type="ECO:0000256" key="1">
    <source>
        <dbReference type="ARBA" id="ARBA00004496"/>
    </source>
</evidence>
<feature type="repeat" description="WD" evidence="7">
    <location>
        <begin position="213"/>
        <end position="254"/>
    </location>
</feature>
<dbReference type="PANTHER" id="PTHR14344:SF3">
    <property type="entry name" value="WD REPEAT-CONTAINING PROTEIN 6"/>
    <property type="match status" value="1"/>
</dbReference>
<reference evidence="10" key="2">
    <citation type="submission" date="2023-05" db="EMBL/GenBank/DDBJ databases">
        <authorList>
            <consortium name="Lawrence Berkeley National Laboratory"/>
            <person name="Steindorff A."/>
            <person name="Hensen N."/>
            <person name="Bonometti L."/>
            <person name="Westerberg I."/>
            <person name="Brannstrom I.O."/>
            <person name="Guillou S."/>
            <person name="Cros-Aarteil S."/>
            <person name="Calhoun S."/>
            <person name="Haridas S."/>
            <person name="Kuo A."/>
            <person name="Mondo S."/>
            <person name="Pangilinan J."/>
            <person name="Riley R."/>
            <person name="Labutti K."/>
            <person name="Andreopoulos B."/>
            <person name="Lipzen A."/>
            <person name="Chen C."/>
            <person name="Yanf M."/>
            <person name="Daum C."/>
            <person name="Ng V."/>
            <person name="Clum A."/>
            <person name="Ohm R."/>
            <person name="Martin F."/>
            <person name="Silar P."/>
            <person name="Natvig D."/>
            <person name="Lalanne C."/>
            <person name="Gautier V."/>
            <person name="Ament-Velasquez S.L."/>
            <person name="Kruys A."/>
            <person name="Hutchinson M.I."/>
            <person name="Powell A.J."/>
            <person name="Barry K."/>
            <person name="Miller A.N."/>
            <person name="Grigoriev I.V."/>
            <person name="Debuchy R."/>
            <person name="Gladieux P."/>
            <person name="Thoren M.H."/>
            <person name="Johannesson H."/>
        </authorList>
    </citation>
    <scope>NUCLEOTIDE SEQUENCE</scope>
    <source>
        <strain evidence="10">CBS 508.74</strain>
    </source>
</reference>
<proteinExistence type="inferred from homology"/>
<accession>A0AAN6YSE0</accession>
<dbReference type="RefSeq" id="XP_064669464.1">
    <property type="nucleotide sequence ID" value="XM_064817800.1"/>
</dbReference>
<dbReference type="PROSITE" id="PS50082">
    <property type="entry name" value="WD_REPEATS_2"/>
    <property type="match status" value="1"/>
</dbReference>
<evidence type="ECO:0000256" key="7">
    <source>
        <dbReference type="PROSITE-ProRule" id="PRU00221"/>
    </source>
</evidence>
<comment type="caution">
    <text evidence="10">The sequence shown here is derived from an EMBL/GenBank/DDBJ whole genome shotgun (WGS) entry which is preliminary data.</text>
</comment>
<dbReference type="Gene3D" id="2.130.10.10">
    <property type="entry name" value="YVTN repeat-like/Quinoprotein amine dehydrogenase"/>
    <property type="match status" value="3"/>
</dbReference>
<keyword evidence="9" id="KW-0812">Transmembrane</keyword>
<dbReference type="PROSITE" id="PS50294">
    <property type="entry name" value="WD_REPEATS_REGION"/>
    <property type="match status" value="1"/>
</dbReference>
<dbReference type="InterPro" id="IPR019775">
    <property type="entry name" value="WD40_repeat_CS"/>
</dbReference>
<dbReference type="Pfam" id="PF00400">
    <property type="entry name" value="WD40"/>
    <property type="match status" value="1"/>
</dbReference>
<evidence type="ECO:0000313" key="10">
    <source>
        <dbReference type="EMBL" id="KAK4111894.1"/>
    </source>
</evidence>
<keyword evidence="2" id="KW-0963">Cytoplasm</keyword>
<dbReference type="AlphaFoldDB" id="A0AAN6YSE0"/>
<dbReference type="InterPro" id="IPR051973">
    <property type="entry name" value="tRNA_Anticodon_Mtase-Reg"/>
</dbReference>
<keyword evidence="5" id="KW-0677">Repeat</keyword>
<keyword evidence="9" id="KW-0472">Membrane</keyword>
<dbReference type="GO" id="GO:0030488">
    <property type="term" value="P:tRNA methylation"/>
    <property type="evidence" value="ECO:0007669"/>
    <property type="project" value="TreeGrafter"/>
</dbReference>
<comment type="subcellular location">
    <subcellularLocation>
        <location evidence="1">Cytoplasm</location>
    </subcellularLocation>
</comment>